<sequence>MHALDQAESCGRRRRRRHSAAFKAESVAACRRAGVSIAAVALSRSLNANLLRRWVVEAERAATMPVAVSAASEQSPSIESGGGFLPVAISGAAPSAAMIRIEVCRGSSTVSVEWPVSAARECAVVLRELVR</sequence>
<proteinExistence type="predicted"/>
<dbReference type="InterPro" id="IPR010921">
    <property type="entry name" value="Trp_repressor/repl_initiator"/>
</dbReference>
<organism evidence="1 2">
    <name type="scientific">Candidatus Segetimicrobium genomatis</name>
    <dbReference type="NCBI Taxonomy" id="2569760"/>
    <lineage>
        <taxon>Bacteria</taxon>
        <taxon>Bacillati</taxon>
        <taxon>Candidatus Sysuimicrobiota</taxon>
        <taxon>Candidatus Sysuimicrobiia</taxon>
        <taxon>Candidatus Sysuimicrobiales</taxon>
        <taxon>Candidatus Segetimicrobiaceae</taxon>
        <taxon>Candidatus Segetimicrobium</taxon>
    </lineage>
</organism>
<protein>
    <submittedName>
        <fullName evidence="1">Transposase</fullName>
    </submittedName>
</protein>
<gene>
    <name evidence="1" type="ORF">E6H00_17625</name>
</gene>
<dbReference type="EMBL" id="VBAK01000185">
    <property type="protein sequence ID" value="TMI86731.1"/>
    <property type="molecule type" value="Genomic_DNA"/>
</dbReference>
<reference evidence="1 2" key="1">
    <citation type="journal article" date="2019" name="Nat. Microbiol.">
        <title>Mediterranean grassland soil C-N compound turnover is dependent on rainfall and depth, and is mediated by genomically divergent microorganisms.</title>
        <authorList>
            <person name="Diamond S."/>
            <person name="Andeer P.F."/>
            <person name="Li Z."/>
            <person name="Crits-Christoph A."/>
            <person name="Burstein D."/>
            <person name="Anantharaman K."/>
            <person name="Lane K.R."/>
            <person name="Thomas B.C."/>
            <person name="Pan C."/>
            <person name="Northen T.R."/>
            <person name="Banfield J.F."/>
        </authorList>
    </citation>
    <scope>NUCLEOTIDE SEQUENCE [LARGE SCALE GENOMIC DNA]</scope>
    <source>
        <strain evidence="1">NP_3</strain>
    </source>
</reference>
<evidence type="ECO:0000313" key="1">
    <source>
        <dbReference type="EMBL" id="TMI86731.1"/>
    </source>
</evidence>
<dbReference type="GO" id="GO:0006313">
    <property type="term" value="P:DNA transposition"/>
    <property type="evidence" value="ECO:0007669"/>
    <property type="project" value="InterPro"/>
</dbReference>
<dbReference type="SUPFAM" id="SSF48295">
    <property type="entry name" value="TrpR-like"/>
    <property type="match status" value="1"/>
</dbReference>
<dbReference type="GO" id="GO:0043565">
    <property type="term" value="F:sequence-specific DNA binding"/>
    <property type="evidence" value="ECO:0007669"/>
    <property type="project" value="InterPro"/>
</dbReference>
<dbReference type="Pfam" id="PF01527">
    <property type="entry name" value="HTH_Tnp_1"/>
    <property type="match status" value="1"/>
</dbReference>
<evidence type="ECO:0000313" key="2">
    <source>
        <dbReference type="Proteomes" id="UP000318509"/>
    </source>
</evidence>
<dbReference type="AlphaFoldDB" id="A0A537JT68"/>
<comment type="caution">
    <text evidence="1">The sequence shown here is derived from an EMBL/GenBank/DDBJ whole genome shotgun (WGS) entry which is preliminary data.</text>
</comment>
<dbReference type="Proteomes" id="UP000318509">
    <property type="component" value="Unassembled WGS sequence"/>
</dbReference>
<dbReference type="GO" id="GO:0004803">
    <property type="term" value="F:transposase activity"/>
    <property type="evidence" value="ECO:0007669"/>
    <property type="project" value="InterPro"/>
</dbReference>
<name>A0A537JT68_9BACT</name>
<dbReference type="InterPro" id="IPR002514">
    <property type="entry name" value="Transposase_8"/>
</dbReference>
<accession>A0A537JT68</accession>